<dbReference type="SMART" id="SM00531">
    <property type="entry name" value="TFIIE"/>
    <property type="match status" value="1"/>
</dbReference>
<accession>A0A7J6MV18</accession>
<comment type="caution">
    <text evidence="3">The sequence shown here is derived from an EMBL/GenBank/DDBJ whole genome shotgun (WGS) entry which is preliminary data.</text>
</comment>
<evidence type="ECO:0000313" key="4">
    <source>
        <dbReference type="Proteomes" id="UP000591131"/>
    </source>
</evidence>
<dbReference type="InterPro" id="IPR002853">
    <property type="entry name" value="TFIIE_asu"/>
</dbReference>
<proteinExistence type="predicted"/>
<organism evidence="3 4">
    <name type="scientific">Perkinsus chesapeaki</name>
    <name type="common">Clam parasite</name>
    <name type="synonym">Perkinsus andrewsi</name>
    <dbReference type="NCBI Taxonomy" id="330153"/>
    <lineage>
        <taxon>Eukaryota</taxon>
        <taxon>Sar</taxon>
        <taxon>Alveolata</taxon>
        <taxon>Perkinsozoa</taxon>
        <taxon>Perkinsea</taxon>
        <taxon>Perkinsida</taxon>
        <taxon>Perkinsidae</taxon>
        <taxon>Perkinsus</taxon>
    </lineage>
</organism>
<dbReference type="AlphaFoldDB" id="A0A7J6MV18"/>
<dbReference type="PANTHER" id="PTHR13097:SF7">
    <property type="entry name" value="GENERAL TRANSCRIPTION FACTOR IIE SUBUNIT 1"/>
    <property type="match status" value="1"/>
</dbReference>
<dbReference type="InterPro" id="IPR039997">
    <property type="entry name" value="TFE"/>
</dbReference>
<dbReference type="PANTHER" id="PTHR13097">
    <property type="entry name" value="TRANSCRIPTION INITIATION FACTOR IIE, ALPHA SUBUNIT"/>
    <property type="match status" value="1"/>
</dbReference>
<sequence>MSDKYYVSVPGSLRAPPGFAPFNPALFKDAVECLCGMFYGDVENMVVMFLLHNHNVAFPDQQIAEGLKLAVKQVRGALDASLCRDHVVEMENPQGESSRHAKPGSSMNWYRLSPNVVCSSIYRLQQVRRQLQEQLARWQMAEEFNCEKCNRVFDTLRAISLVGADGLFHCDICDRELTATNNKDKKAEVESKILRATQQLSGLERRLELCRGMYIPRPMVVKKTMLEKIRAERAKEEAAMENNKNSSAPISAGVQEIFGNAGAWKPQANVPSPNQSSAFGEAAVAAPSWLNAETTTTKIELDSIVNHSKDANSKKRPVEETFDKEAFERVKRQELAREAEKLKHFDVTRLPGAQEVMAQRVMKAEVKEEPAAASPDVVVTVGGVEYKLSVVRERDDLQDQMTDEEYQRYDQEVQKLLTAEGGGVI</sequence>
<evidence type="ECO:0000256" key="1">
    <source>
        <dbReference type="SAM" id="Coils"/>
    </source>
</evidence>
<dbReference type="EMBL" id="JAAPAO010000053">
    <property type="protein sequence ID" value="KAF4675040.1"/>
    <property type="molecule type" value="Genomic_DNA"/>
</dbReference>
<name>A0A7J6MV18_PERCH</name>
<dbReference type="GO" id="GO:0005673">
    <property type="term" value="C:transcription factor TFIIE complex"/>
    <property type="evidence" value="ECO:0007669"/>
    <property type="project" value="TreeGrafter"/>
</dbReference>
<protein>
    <recommendedName>
        <fullName evidence="2">Transcription initiation factor IIE subunit alpha N-terminal domain-containing protein</fullName>
    </recommendedName>
</protein>
<dbReference type="OrthoDB" id="361102at2759"/>
<keyword evidence="1" id="KW-0175">Coiled coil</keyword>
<reference evidence="3 4" key="1">
    <citation type="submission" date="2020-04" db="EMBL/GenBank/DDBJ databases">
        <title>Perkinsus chesapeaki whole genome sequence.</title>
        <authorList>
            <person name="Bogema D.R."/>
        </authorList>
    </citation>
    <scope>NUCLEOTIDE SEQUENCE [LARGE SCALE GENOMIC DNA]</scope>
    <source>
        <strain evidence="3">ATCC PRA-425</strain>
    </source>
</reference>
<feature type="domain" description="Transcription initiation factor IIE subunit alpha N-terminal" evidence="2">
    <location>
        <begin position="42"/>
        <end position="191"/>
    </location>
</feature>
<evidence type="ECO:0000313" key="3">
    <source>
        <dbReference type="EMBL" id="KAF4675040.1"/>
    </source>
</evidence>
<keyword evidence="4" id="KW-1185">Reference proteome</keyword>
<feature type="coiled-coil region" evidence="1">
    <location>
        <begin position="186"/>
        <end position="246"/>
    </location>
</feature>
<evidence type="ECO:0000259" key="2">
    <source>
        <dbReference type="SMART" id="SM00531"/>
    </source>
</evidence>
<gene>
    <name evidence="3" type="ORF">FOL47_008351</name>
</gene>
<dbReference type="GO" id="GO:0006367">
    <property type="term" value="P:transcription initiation at RNA polymerase II promoter"/>
    <property type="evidence" value="ECO:0007669"/>
    <property type="project" value="InterPro"/>
</dbReference>
<dbReference type="Proteomes" id="UP000591131">
    <property type="component" value="Unassembled WGS sequence"/>
</dbReference>